<dbReference type="GO" id="GO:1990918">
    <property type="term" value="P:double-strand break repair involved in meiotic recombination"/>
    <property type="evidence" value="ECO:0007669"/>
    <property type="project" value="TreeGrafter"/>
</dbReference>
<name>A0A418AWC5_9STRA</name>
<evidence type="ECO:0008006" key="9">
    <source>
        <dbReference type="Google" id="ProtNLM"/>
    </source>
</evidence>
<keyword evidence="2" id="KW-1017">Isopeptide bond</keyword>
<keyword evidence="3" id="KW-0832">Ubl conjugation</keyword>
<evidence type="ECO:0000256" key="6">
    <source>
        <dbReference type="SAM" id="MobiDB-lite"/>
    </source>
</evidence>
<keyword evidence="8" id="KW-1185">Reference proteome</keyword>
<dbReference type="EMBL" id="QUSY01000394">
    <property type="protein sequence ID" value="RHY29785.1"/>
    <property type="molecule type" value="Genomic_DNA"/>
</dbReference>
<evidence type="ECO:0000313" key="8">
    <source>
        <dbReference type="Proteomes" id="UP000285060"/>
    </source>
</evidence>
<comment type="subcellular location">
    <subcellularLocation>
        <location evidence="1">Nucleus</location>
    </subcellularLocation>
</comment>
<evidence type="ECO:0000256" key="1">
    <source>
        <dbReference type="ARBA" id="ARBA00004123"/>
    </source>
</evidence>
<accession>A0A418AWC5</accession>
<dbReference type="PANTHER" id="PTHR32086">
    <property type="entry name" value="FANCONI ANEMIA GROUP D2 PROTEIN"/>
    <property type="match status" value="1"/>
</dbReference>
<dbReference type="GO" id="GO:0005634">
    <property type="term" value="C:nucleus"/>
    <property type="evidence" value="ECO:0007669"/>
    <property type="project" value="UniProtKB-SubCell"/>
</dbReference>
<dbReference type="PANTHER" id="PTHR32086:SF0">
    <property type="entry name" value="FANCONI ANEMIA GROUP D2 PROTEIN"/>
    <property type="match status" value="1"/>
</dbReference>
<comment type="similarity">
    <text evidence="5">Belongs to the Fanconi anemia protein FANCD2 family.</text>
</comment>
<evidence type="ECO:0000256" key="3">
    <source>
        <dbReference type="ARBA" id="ARBA00022843"/>
    </source>
</evidence>
<keyword evidence="4" id="KW-0539">Nucleus</keyword>
<protein>
    <recommendedName>
        <fullName evidence="9">Fanconi anemia group D2 protein</fullName>
    </recommendedName>
</protein>
<organism evidence="7 8">
    <name type="scientific">Aphanomyces invadans</name>
    <dbReference type="NCBI Taxonomy" id="157072"/>
    <lineage>
        <taxon>Eukaryota</taxon>
        <taxon>Sar</taxon>
        <taxon>Stramenopiles</taxon>
        <taxon>Oomycota</taxon>
        <taxon>Saprolegniomycetes</taxon>
        <taxon>Saprolegniales</taxon>
        <taxon>Verrucalvaceae</taxon>
        <taxon>Aphanomyces</taxon>
    </lineage>
</organism>
<feature type="compositionally biased region" description="Acidic residues" evidence="6">
    <location>
        <begin position="1315"/>
        <end position="1345"/>
    </location>
</feature>
<dbReference type="GO" id="GO:0031573">
    <property type="term" value="P:mitotic intra-S DNA damage checkpoint signaling"/>
    <property type="evidence" value="ECO:0007669"/>
    <property type="project" value="TreeGrafter"/>
</dbReference>
<comment type="caution">
    <text evidence="7">The sequence shown here is derived from an EMBL/GenBank/DDBJ whole genome shotgun (WGS) entry which is preliminary data.</text>
</comment>
<proteinExistence type="inferred from homology"/>
<evidence type="ECO:0000256" key="2">
    <source>
        <dbReference type="ARBA" id="ARBA00022499"/>
    </source>
</evidence>
<evidence type="ECO:0000256" key="4">
    <source>
        <dbReference type="ARBA" id="ARBA00023242"/>
    </source>
</evidence>
<reference evidence="7 8" key="1">
    <citation type="submission" date="2018-08" db="EMBL/GenBank/DDBJ databases">
        <title>Aphanomyces genome sequencing and annotation.</title>
        <authorList>
            <person name="Minardi D."/>
            <person name="Oidtmann B."/>
            <person name="Van Der Giezen M."/>
            <person name="Studholme D.J."/>
        </authorList>
    </citation>
    <scope>NUCLEOTIDE SEQUENCE [LARGE SCALE GENOMIC DNA]</scope>
    <source>
        <strain evidence="7 8">NJM0002</strain>
    </source>
</reference>
<gene>
    <name evidence="7" type="ORF">DYB32_004853</name>
</gene>
<dbReference type="Pfam" id="PF14631">
    <property type="entry name" value="FancD2"/>
    <property type="match status" value="2"/>
</dbReference>
<dbReference type="InterPro" id="IPR016024">
    <property type="entry name" value="ARM-type_fold"/>
</dbReference>
<dbReference type="GO" id="GO:0000793">
    <property type="term" value="C:condensed chromosome"/>
    <property type="evidence" value="ECO:0007669"/>
    <property type="project" value="TreeGrafter"/>
</dbReference>
<dbReference type="VEuPathDB" id="FungiDB:H310_10144"/>
<feature type="region of interest" description="Disordered" evidence="6">
    <location>
        <begin position="1306"/>
        <end position="1345"/>
    </location>
</feature>
<dbReference type="GO" id="GO:0070182">
    <property type="term" value="F:DNA polymerase binding"/>
    <property type="evidence" value="ECO:0007669"/>
    <property type="project" value="TreeGrafter"/>
</dbReference>
<evidence type="ECO:0000313" key="7">
    <source>
        <dbReference type="EMBL" id="RHY29785.1"/>
    </source>
</evidence>
<dbReference type="GO" id="GO:0007129">
    <property type="term" value="P:homologous chromosome pairing at meiosis"/>
    <property type="evidence" value="ECO:0007669"/>
    <property type="project" value="TreeGrafter"/>
</dbReference>
<dbReference type="InterPro" id="IPR029448">
    <property type="entry name" value="FANCD2"/>
</dbReference>
<evidence type="ECO:0000256" key="5">
    <source>
        <dbReference type="ARBA" id="ARBA00093456"/>
    </source>
</evidence>
<dbReference type="SUPFAM" id="SSF48371">
    <property type="entry name" value="ARM repeat"/>
    <property type="match status" value="1"/>
</dbReference>
<feature type="region of interest" description="Disordered" evidence="6">
    <location>
        <begin position="811"/>
        <end position="833"/>
    </location>
</feature>
<feature type="compositionally biased region" description="Basic and acidic residues" evidence="6">
    <location>
        <begin position="815"/>
        <end position="827"/>
    </location>
</feature>
<dbReference type="GO" id="GO:0036297">
    <property type="term" value="P:interstrand cross-link repair"/>
    <property type="evidence" value="ECO:0007669"/>
    <property type="project" value="TreeGrafter"/>
</dbReference>
<dbReference type="Proteomes" id="UP000285060">
    <property type="component" value="Unassembled WGS sequence"/>
</dbReference>
<sequence length="1345" mass="150532">MNIFTVNHFELSRFSTFMTKKRKRANASGIVAAWELFWDAIEDVSMEVPDPDHLISMFKAEPRDQDVVVVERALSMQPVDTVLHDLEALFSDTLELQRMLTSFSEKDSFMRILLRNETIQTPLVNLLMELLSELAQKASDEVVGSGASITNSVMPSSGLCSLILRHIRWIECVFDPSALTEKLLTSLSTYPLFLQKDIIHILPELVSDRDFQLAVDTLLETIGSENELVVPAIEALSNFNMPAEISDEVTSCILGRLTSSLLEDMPVLLRFLVQTMTESTASSMLNTVREKVSDCIKASSDARMDSSQDESFLLQHFVHGMIYRTDLLDHFLKLLAKTSTGNGYIMDVWCLVGFHSSLAGPMKAKIEAIFVKKVAQGNFSRELLVESLGHHLHGLTPYLSSVVLVTGALLQSPDVTDQGRFVFSLLFNELSKAREPLYEFQTQIISDLVDFAMSSVTSTVDSALATLLAIATHEPQRLDKYLSLLKHLLDCIERFNVDQCRQVYQLLYRVGGSGDADLSITVRKQLYHLDNQYRKLGMIGYVCCIEAEVDAMGDDGTPGLDESEVNPARDQFEKKIRDRLDILRDACRKQAKALSFMYAELNHFVNRMDSRRHPNVVAIFDEKFSEVLMNEFLPIFDARIHQQGGYKRPVFNGAFHCDQWAITRMNSPVFLQIMTLVASQDTMERPLYLYSLLNLVVSCYKQSDTLENIGTVLICPILLMEKNAIANLGTMEKDAQDGVFLALWHGVNWCRELLNCFSSDVSLAGKVLTRLENAVELESILEDAIMNAPTSVWLPQGIEIVTGTCTTDATFGRRQSSESTKKTDPKSKGKAATHVQQRLATIRSSFTPLNSRVVGVLPRMKDSIDPRSFHFLLDHFLRVLRKSLVKTYTTAPHWAAKHAPVTTHSNPSLLVHSGFVDLAPGFAMFESYLKFHLLNVANNFRWVLDAVEPPPTPILHALTSKYIQSIVVVAKADTVFEQHNQQRLQLMALQQLILPVEQHVQVDVVDQSATVLGAMSDALLSLQTVPCMDIDIAVHLVTALVALERLKVKWNGLQNKAILFSPPRGPVSPLAELALGYLRRDWSTQAADKAFSYKTADLTTLLDTYFEFSPHPLDSVQDVACCGFVNLLENYNANVSNEYFPTLSKKTMGVFVRASIETLVRATSRLDYSDDAPSNPAHLLHYLHQASLLFKLLVGLTRSFHTSMVVAAVLKHGTGFVQNILRAMPYFERHFVGHSTRILATFKEVQGGTRRLQVLCAHGKLIQDASAAAQVPKLKRLLERLIYETSKLAREHNFMDAFSTGILKQRNLDGSAAQPDDDGSSDNDEDGDETEAENTEIDDDDGEEE</sequence>